<gene>
    <name evidence="1" type="ORF">DW060_04980</name>
</gene>
<evidence type="ECO:0000313" key="1">
    <source>
        <dbReference type="EMBL" id="RHK51253.1"/>
    </source>
</evidence>
<dbReference type="EMBL" id="QRNO01000018">
    <property type="protein sequence ID" value="RHK51253.1"/>
    <property type="molecule type" value="Genomic_DNA"/>
</dbReference>
<dbReference type="InterPro" id="IPR011467">
    <property type="entry name" value="DUF1573"/>
</dbReference>
<comment type="caution">
    <text evidence="1">The sequence shown here is derived from an EMBL/GenBank/DDBJ whole genome shotgun (WGS) entry which is preliminary data.</text>
</comment>
<organism evidence="1 2">
    <name type="scientific">Leyella stercorea</name>
    <dbReference type="NCBI Taxonomy" id="363265"/>
    <lineage>
        <taxon>Bacteria</taxon>
        <taxon>Pseudomonadati</taxon>
        <taxon>Bacteroidota</taxon>
        <taxon>Bacteroidia</taxon>
        <taxon>Bacteroidales</taxon>
        <taxon>Prevotellaceae</taxon>
        <taxon>Leyella</taxon>
    </lineage>
</organism>
<dbReference type="Pfam" id="PF07610">
    <property type="entry name" value="DUF1573"/>
    <property type="match status" value="1"/>
</dbReference>
<name>A0A3R6IUT1_9BACT</name>
<dbReference type="InterPro" id="IPR013783">
    <property type="entry name" value="Ig-like_fold"/>
</dbReference>
<accession>A0A3R6IUT1</accession>
<proteinExistence type="predicted"/>
<sequence>MGINIRHIKAVRRTALRSAFGILLFVALGLVGSSTLTSCHKRLALTIVEVEDSVRHYPSVVLGDELTMVYVLRNTGDEMLVITDIQPACPTIESAAENVTTIPPGEEVPMKFVYHADKNIGLARHSIRLYGNIAPKGVAELVFDTHVVRPSIDLSDHEEYHQKVLRSAGEHLLDGRYSEKGYYTDDHPSRDEE</sequence>
<keyword evidence="2" id="KW-1185">Reference proteome</keyword>
<dbReference type="Gene3D" id="2.60.40.10">
    <property type="entry name" value="Immunoglobulins"/>
    <property type="match status" value="1"/>
</dbReference>
<dbReference type="AlphaFoldDB" id="A0A3R6IUT1"/>
<evidence type="ECO:0000313" key="2">
    <source>
        <dbReference type="Proteomes" id="UP000286598"/>
    </source>
</evidence>
<protein>
    <submittedName>
        <fullName evidence="1">DUF1573 domain-containing protein</fullName>
    </submittedName>
</protein>
<dbReference type="Proteomes" id="UP000286598">
    <property type="component" value="Unassembled WGS sequence"/>
</dbReference>
<dbReference type="OrthoDB" id="1033173at2"/>
<reference evidence="1 2" key="1">
    <citation type="submission" date="2018-08" db="EMBL/GenBank/DDBJ databases">
        <title>A genome reference for cultivated species of the human gut microbiota.</title>
        <authorList>
            <person name="Zou Y."/>
            <person name="Xue W."/>
            <person name="Luo G."/>
        </authorList>
    </citation>
    <scope>NUCLEOTIDE SEQUENCE [LARGE SCALE GENOMIC DNA]</scope>
    <source>
        <strain evidence="1 2">AF42-9</strain>
    </source>
</reference>